<feature type="transmembrane region" description="Helical" evidence="1">
    <location>
        <begin position="104"/>
        <end position="122"/>
    </location>
</feature>
<dbReference type="AlphaFoldDB" id="A0AAU0MI05"/>
<accession>A0AAU0MI05</accession>
<keyword evidence="1" id="KW-0812">Transmembrane</keyword>
<reference evidence="3 4" key="1">
    <citation type="submission" date="2023-10" db="EMBL/GenBank/DDBJ databases">
        <title>Y20.</title>
        <authorList>
            <person name="Zhang G."/>
            <person name="Ding Y."/>
        </authorList>
    </citation>
    <scope>NUCLEOTIDE SEQUENCE [LARGE SCALE GENOMIC DNA]</scope>
    <source>
        <strain evidence="3 4">Y20</strain>
    </source>
</reference>
<dbReference type="InterPro" id="IPR025508">
    <property type="entry name" value="DUF4395"/>
</dbReference>
<feature type="transmembrane region" description="Helical" evidence="1">
    <location>
        <begin position="29"/>
        <end position="47"/>
    </location>
</feature>
<evidence type="ECO:0000313" key="4">
    <source>
        <dbReference type="Proteomes" id="UP001329313"/>
    </source>
</evidence>
<feature type="transmembrane region" description="Helical" evidence="1">
    <location>
        <begin position="59"/>
        <end position="84"/>
    </location>
</feature>
<evidence type="ECO:0000259" key="2">
    <source>
        <dbReference type="Pfam" id="PF14340"/>
    </source>
</evidence>
<organism evidence="3 4">
    <name type="scientific">Microbacterium limosum</name>
    <dbReference type="NCBI Taxonomy" id="3079935"/>
    <lineage>
        <taxon>Bacteria</taxon>
        <taxon>Bacillati</taxon>
        <taxon>Actinomycetota</taxon>
        <taxon>Actinomycetes</taxon>
        <taxon>Micrococcales</taxon>
        <taxon>Microbacteriaceae</taxon>
        <taxon>Microbacterium</taxon>
    </lineage>
</organism>
<dbReference type="Pfam" id="PF14340">
    <property type="entry name" value="DUF4395"/>
    <property type="match status" value="1"/>
</dbReference>
<feature type="transmembrane region" description="Helical" evidence="1">
    <location>
        <begin position="128"/>
        <end position="155"/>
    </location>
</feature>
<dbReference type="Proteomes" id="UP001329313">
    <property type="component" value="Chromosome"/>
</dbReference>
<keyword evidence="1" id="KW-1133">Transmembrane helix</keyword>
<evidence type="ECO:0000256" key="1">
    <source>
        <dbReference type="SAM" id="Phobius"/>
    </source>
</evidence>
<proteinExistence type="predicted"/>
<name>A0AAU0MI05_9MICO</name>
<gene>
    <name evidence="3" type="ORF">RYJ27_13080</name>
</gene>
<dbReference type="RefSeq" id="WP_330170723.1">
    <property type="nucleotide sequence ID" value="NZ_CP137080.1"/>
</dbReference>
<feature type="domain" description="DUF4395" evidence="2">
    <location>
        <begin position="25"/>
        <end position="156"/>
    </location>
</feature>
<evidence type="ECO:0000313" key="3">
    <source>
        <dbReference type="EMBL" id="WOQ69604.1"/>
    </source>
</evidence>
<dbReference type="KEGG" id="mliy:RYJ27_13080"/>
<keyword evidence="1" id="KW-0472">Membrane</keyword>
<protein>
    <submittedName>
        <fullName evidence="3">DUF4395 domain-containing protein</fullName>
    </submittedName>
</protein>
<sequence>MHSSRSRKEPPVVGQWVAGLDVPVVNERAVRASAGILFLGGFSAWLWSVSTGDLQPMRIFGMAFAIEMMLRLFVGTAFTPTLVLGTLITRPQRPEWVESRSKLLAWRLGFGMSLAGCFSLGWLGLPAIIAQVICGMCLLLLYLEAVFGICVGCVLGQRFARRKPQLCAGDTCTYTPPAKGEQHSILRD</sequence>
<dbReference type="EMBL" id="CP137080">
    <property type="protein sequence ID" value="WOQ69604.1"/>
    <property type="molecule type" value="Genomic_DNA"/>
</dbReference>
<keyword evidence="4" id="KW-1185">Reference proteome</keyword>